<accession>A0AAD4GAF6</accession>
<keyword evidence="2" id="KW-1185">Reference proteome</keyword>
<sequence>MRQRALPYSLQQALLVHIVVGLSRTHTPRSSWQVFPDSSPTTPLLSVSVFRVPSLADCVV</sequence>
<organism evidence="1 2">
    <name type="scientific">Boletus edulis BED1</name>
    <dbReference type="NCBI Taxonomy" id="1328754"/>
    <lineage>
        <taxon>Eukaryota</taxon>
        <taxon>Fungi</taxon>
        <taxon>Dikarya</taxon>
        <taxon>Basidiomycota</taxon>
        <taxon>Agaricomycotina</taxon>
        <taxon>Agaricomycetes</taxon>
        <taxon>Agaricomycetidae</taxon>
        <taxon>Boletales</taxon>
        <taxon>Boletineae</taxon>
        <taxon>Boletaceae</taxon>
        <taxon>Boletoideae</taxon>
        <taxon>Boletus</taxon>
    </lineage>
</organism>
<dbReference type="AlphaFoldDB" id="A0AAD4GAF6"/>
<evidence type="ECO:0000313" key="1">
    <source>
        <dbReference type="EMBL" id="KAF8432794.1"/>
    </source>
</evidence>
<protein>
    <submittedName>
        <fullName evidence="1">Uncharacterized protein</fullName>
    </submittedName>
</protein>
<reference evidence="1" key="2">
    <citation type="journal article" date="2020" name="Nat. Commun.">
        <title>Large-scale genome sequencing of mycorrhizal fungi provides insights into the early evolution of symbiotic traits.</title>
        <authorList>
            <person name="Miyauchi S."/>
            <person name="Kiss E."/>
            <person name="Kuo A."/>
            <person name="Drula E."/>
            <person name="Kohler A."/>
            <person name="Sanchez-Garcia M."/>
            <person name="Morin E."/>
            <person name="Andreopoulos B."/>
            <person name="Barry K.W."/>
            <person name="Bonito G."/>
            <person name="Buee M."/>
            <person name="Carver A."/>
            <person name="Chen C."/>
            <person name="Cichocki N."/>
            <person name="Clum A."/>
            <person name="Culley D."/>
            <person name="Crous P.W."/>
            <person name="Fauchery L."/>
            <person name="Girlanda M."/>
            <person name="Hayes R.D."/>
            <person name="Keri Z."/>
            <person name="LaButti K."/>
            <person name="Lipzen A."/>
            <person name="Lombard V."/>
            <person name="Magnuson J."/>
            <person name="Maillard F."/>
            <person name="Murat C."/>
            <person name="Nolan M."/>
            <person name="Ohm R.A."/>
            <person name="Pangilinan J."/>
            <person name="Pereira M.F."/>
            <person name="Perotto S."/>
            <person name="Peter M."/>
            <person name="Pfister S."/>
            <person name="Riley R."/>
            <person name="Sitrit Y."/>
            <person name="Stielow J.B."/>
            <person name="Szollosi G."/>
            <person name="Zifcakova L."/>
            <person name="Stursova M."/>
            <person name="Spatafora J.W."/>
            <person name="Tedersoo L."/>
            <person name="Vaario L.M."/>
            <person name="Yamada A."/>
            <person name="Yan M."/>
            <person name="Wang P."/>
            <person name="Xu J."/>
            <person name="Bruns T."/>
            <person name="Baldrian P."/>
            <person name="Vilgalys R."/>
            <person name="Dunand C."/>
            <person name="Henrissat B."/>
            <person name="Grigoriev I.V."/>
            <person name="Hibbett D."/>
            <person name="Nagy L.G."/>
            <person name="Martin F.M."/>
        </authorList>
    </citation>
    <scope>NUCLEOTIDE SEQUENCE</scope>
    <source>
        <strain evidence="1">BED1</strain>
    </source>
</reference>
<name>A0AAD4GAF6_BOLED</name>
<reference evidence="1" key="1">
    <citation type="submission" date="2019-10" db="EMBL/GenBank/DDBJ databases">
        <authorList>
            <consortium name="DOE Joint Genome Institute"/>
            <person name="Kuo A."/>
            <person name="Miyauchi S."/>
            <person name="Kiss E."/>
            <person name="Drula E."/>
            <person name="Kohler A."/>
            <person name="Sanchez-Garcia M."/>
            <person name="Andreopoulos B."/>
            <person name="Barry K.W."/>
            <person name="Bonito G."/>
            <person name="Buee M."/>
            <person name="Carver A."/>
            <person name="Chen C."/>
            <person name="Cichocki N."/>
            <person name="Clum A."/>
            <person name="Culley D."/>
            <person name="Crous P.W."/>
            <person name="Fauchery L."/>
            <person name="Girlanda M."/>
            <person name="Hayes R."/>
            <person name="Keri Z."/>
            <person name="LaButti K."/>
            <person name="Lipzen A."/>
            <person name="Lombard V."/>
            <person name="Magnuson J."/>
            <person name="Maillard F."/>
            <person name="Morin E."/>
            <person name="Murat C."/>
            <person name="Nolan M."/>
            <person name="Ohm R."/>
            <person name="Pangilinan J."/>
            <person name="Pereira M."/>
            <person name="Perotto S."/>
            <person name="Peter M."/>
            <person name="Riley R."/>
            <person name="Sitrit Y."/>
            <person name="Stielow B."/>
            <person name="Szollosi G."/>
            <person name="Zifcakova L."/>
            <person name="Stursova M."/>
            <person name="Spatafora J.W."/>
            <person name="Tedersoo L."/>
            <person name="Vaario L.-M."/>
            <person name="Yamada A."/>
            <person name="Yan M."/>
            <person name="Wang P."/>
            <person name="Xu J."/>
            <person name="Bruns T."/>
            <person name="Baldrian P."/>
            <person name="Vilgalys R."/>
            <person name="Henrissat B."/>
            <person name="Grigoriev I.V."/>
            <person name="Hibbett D."/>
            <person name="Nagy L.G."/>
            <person name="Martin F.M."/>
        </authorList>
    </citation>
    <scope>NUCLEOTIDE SEQUENCE</scope>
    <source>
        <strain evidence="1">BED1</strain>
    </source>
</reference>
<comment type="caution">
    <text evidence="1">The sequence shown here is derived from an EMBL/GenBank/DDBJ whole genome shotgun (WGS) entry which is preliminary data.</text>
</comment>
<dbReference type="EMBL" id="WHUW01000038">
    <property type="protein sequence ID" value="KAF8432794.1"/>
    <property type="molecule type" value="Genomic_DNA"/>
</dbReference>
<gene>
    <name evidence="1" type="ORF">L210DRAFT_3557980</name>
</gene>
<dbReference type="Proteomes" id="UP001194468">
    <property type="component" value="Unassembled WGS sequence"/>
</dbReference>
<evidence type="ECO:0000313" key="2">
    <source>
        <dbReference type="Proteomes" id="UP001194468"/>
    </source>
</evidence>
<proteinExistence type="predicted"/>